<dbReference type="WBParaSite" id="Minc3s02016g27786">
    <property type="protein sequence ID" value="Minc3s02016g27786"/>
    <property type="gene ID" value="Minc3s02016g27786"/>
</dbReference>
<dbReference type="AlphaFoldDB" id="A0A914MJE0"/>
<dbReference type="Pfam" id="PF01391">
    <property type="entry name" value="Collagen"/>
    <property type="match status" value="1"/>
</dbReference>
<reference evidence="5" key="1">
    <citation type="submission" date="2022-11" db="UniProtKB">
        <authorList>
            <consortium name="WormBaseParasite"/>
        </authorList>
    </citation>
    <scope>IDENTIFICATION</scope>
</reference>
<evidence type="ECO:0000256" key="1">
    <source>
        <dbReference type="ARBA" id="ARBA00022737"/>
    </source>
</evidence>
<feature type="transmembrane region" description="Helical" evidence="3">
    <location>
        <begin position="25"/>
        <end position="48"/>
    </location>
</feature>
<keyword evidence="3" id="KW-1133">Transmembrane helix</keyword>
<evidence type="ECO:0000256" key="2">
    <source>
        <dbReference type="SAM" id="MobiDB-lite"/>
    </source>
</evidence>
<protein>
    <submittedName>
        <fullName evidence="5">Nematode cuticle collagen N-terminal domain-containing protein</fullName>
    </submittedName>
</protein>
<organism evidence="4 5">
    <name type="scientific">Meloidogyne incognita</name>
    <name type="common">Southern root-knot nematode worm</name>
    <name type="synonym">Oxyuris incognita</name>
    <dbReference type="NCBI Taxonomy" id="6306"/>
    <lineage>
        <taxon>Eukaryota</taxon>
        <taxon>Metazoa</taxon>
        <taxon>Ecdysozoa</taxon>
        <taxon>Nematoda</taxon>
        <taxon>Chromadorea</taxon>
        <taxon>Rhabditida</taxon>
        <taxon>Tylenchina</taxon>
        <taxon>Tylenchomorpha</taxon>
        <taxon>Tylenchoidea</taxon>
        <taxon>Meloidogynidae</taxon>
        <taxon>Meloidogyninae</taxon>
        <taxon>Meloidogyne</taxon>
        <taxon>Meloidogyne incognita group</taxon>
    </lineage>
</organism>
<proteinExistence type="predicted"/>
<keyword evidence="1" id="KW-0677">Repeat</keyword>
<keyword evidence="3" id="KW-0472">Membrane</keyword>
<dbReference type="Proteomes" id="UP000887563">
    <property type="component" value="Unplaced"/>
</dbReference>
<feature type="region of interest" description="Disordered" evidence="2">
    <location>
        <begin position="134"/>
        <end position="226"/>
    </location>
</feature>
<keyword evidence="3" id="KW-0812">Transmembrane</keyword>
<sequence>MFSFSNNSSTKYESKIEEVDNSIRIIFWLSIFVSLIMMSISIVALNFITNDTTLMIDKLEKEMDGFNTLADEAWNGILEFRQINVELANLKDEELKQKPQLIKNKFESFFRTSRSIRSQRLAPQCECSTIFPNNCPSGPKGPPGKDGEAGFDGIPGLPGPPGISGNSLGDQLYAQPCIQCPAGPPGEIGRPGRPGMPGPRGPVGPIGLPARSGAPGPPGEPGDSGN</sequence>
<evidence type="ECO:0000313" key="5">
    <source>
        <dbReference type="WBParaSite" id="Minc3s02016g27786"/>
    </source>
</evidence>
<accession>A0A914MJE0</accession>
<dbReference type="PANTHER" id="PTHR24637">
    <property type="entry name" value="COLLAGEN"/>
    <property type="match status" value="1"/>
</dbReference>
<dbReference type="InterPro" id="IPR008160">
    <property type="entry name" value="Collagen"/>
</dbReference>
<name>A0A914MJE0_MELIC</name>
<dbReference type="PANTHER" id="PTHR24637:SF403">
    <property type="entry name" value="COLLAGEN-RELATED"/>
    <property type="match status" value="1"/>
</dbReference>
<evidence type="ECO:0000313" key="4">
    <source>
        <dbReference type="Proteomes" id="UP000887563"/>
    </source>
</evidence>
<evidence type="ECO:0000256" key="3">
    <source>
        <dbReference type="SAM" id="Phobius"/>
    </source>
</evidence>
<keyword evidence="4" id="KW-1185">Reference proteome</keyword>